<dbReference type="InterPro" id="IPR014756">
    <property type="entry name" value="Ig_E-set"/>
</dbReference>
<feature type="repeat" description="Filamin" evidence="1">
    <location>
        <begin position="77"/>
        <end position="132"/>
    </location>
</feature>
<evidence type="ECO:0000313" key="4">
    <source>
        <dbReference type="EMBL" id="EDO05313.1"/>
    </source>
</evidence>
<proteinExistence type="predicted"/>
<protein>
    <submittedName>
        <fullName evidence="4">Uncharacterized protein</fullName>
    </submittedName>
</protein>
<organism evidence="4 5">
    <name type="scientific">Babesia bovis</name>
    <dbReference type="NCBI Taxonomy" id="5865"/>
    <lineage>
        <taxon>Eukaryota</taxon>
        <taxon>Sar</taxon>
        <taxon>Alveolata</taxon>
        <taxon>Apicomplexa</taxon>
        <taxon>Aconoidasida</taxon>
        <taxon>Piroplasmida</taxon>
        <taxon>Babesiidae</taxon>
        <taxon>Babesia</taxon>
    </lineage>
</organism>
<sequence>MELDLESGLLTGPFFDRNIHKNIDVCPSLCRHRGSAFRGGLAGRCLEGIIELFDTNGHHITGNAPNIIARLSYTGNIFNPKEQPVERDVHITAVDSSHYKLRYMVDIAGSWMLSITLPSGPHIAGSPFKIAIEPAEASPYTSILTCIPQNGYQTDQKEFIIEAMDGFGNLLRRGGTPFVVTCLGTGKLLSTYDCNNGQHRVMCQTEPNSQFSQLRVTLMGKDIVNSPFVLSLSTPTSSSPSSLDPFTIALERCKSVFTKQIGLHHAYADISASLVKEQREAAKSYHSTRLQIVHTLPVKFNIADPDTTLAAKRQEMIAKHQSLSEEIEELSAKVRAAEAVGKEILDELVERYDTSTRLHKDAVKAYKFVRREIDDRMYATNARHRFAASLRNGSPDAIRKHEEQKALDEAVSAYYQGSDKPENASQRIQLVTRQYMSNEVTSCITSTTPDKPNTPAFWMMEGRFKPPRPS</sequence>
<dbReference type="Proteomes" id="UP000002173">
    <property type="component" value="Unassembled WGS sequence"/>
</dbReference>
<reference evidence="5" key="2">
    <citation type="journal article" date="2020" name="Data Brief">
        <title>Transcriptome dataset of Babesia bovis life stages within vertebrate and invertebrate hosts.</title>
        <authorList>
            <person name="Ueti M.W."/>
            <person name="Johnson W.C."/>
            <person name="Kappmeyer L.S."/>
            <person name="Herndon D.R."/>
            <person name="Mousel M.R."/>
            <person name="Reif K.E."/>
            <person name="Taus N.S."/>
            <person name="Ifeonu O.O."/>
            <person name="Silva J.C."/>
            <person name="Suarez C.E."/>
            <person name="Brayton K.A."/>
        </authorList>
    </citation>
    <scope>NUCLEOTIDE SEQUENCE [LARGE SCALE GENOMIC DNA]</scope>
</reference>
<dbReference type="KEGG" id="bbo:BBOV_I002310"/>
<accession>A7AW85</accession>
<evidence type="ECO:0000256" key="3">
    <source>
        <dbReference type="SAM" id="MobiDB-lite"/>
    </source>
</evidence>
<dbReference type="Gene3D" id="2.60.40.10">
    <property type="entry name" value="Immunoglobulins"/>
    <property type="match status" value="2"/>
</dbReference>
<feature type="coiled-coil region" evidence="2">
    <location>
        <begin position="313"/>
        <end position="347"/>
    </location>
</feature>
<dbReference type="GeneID" id="5477097"/>
<evidence type="ECO:0000256" key="1">
    <source>
        <dbReference type="PROSITE-ProRule" id="PRU00087"/>
    </source>
</evidence>
<dbReference type="RefSeq" id="XP_001608881.1">
    <property type="nucleotide sequence ID" value="XM_001608831.1"/>
</dbReference>
<dbReference type="VEuPathDB" id="PiroplasmaDB:BBOV_I002310"/>
<gene>
    <name evidence="4" type="ORF">BBOV_I002310</name>
</gene>
<dbReference type="InterPro" id="IPR017868">
    <property type="entry name" value="Filamin/ABP280_repeat-like"/>
</dbReference>
<feature type="region of interest" description="Disordered" evidence="3">
    <location>
        <begin position="446"/>
        <end position="470"/>
    </location>
</feature>
<keyword evidence="2" id="KW-0175">Coiled coil</keyword>
<reference evidence="5" key="3">
    <citation type="journal article" date="2021" name="Int. J. Parasitol.">
        <title>Comparative analysis of gene expression between Babesia bovis blood stages and kinetes allowed by improved genome annotation.</title>
        <authorList>
            <person name="Ueti M.W."/>
            <person name="Johnson W.C."/>
            <person name="Kappmeyer L.S."/>
            <person name="Herndon D.R."/>
            <person name="Mousel M.R."/>
            <person name="Reif K.E."/>
            <person name="Taus N.S."/>
            <person name="Ifeonu O.O."/>
            <person name="Silva J.C."/>
            <person name="Suarez C.E."/>
            <person name="Brayton K.A."/>
        </authorList>
    </citation>
    <scope>NUCLEOTIDE SEQUENCE [LARGE SCALE GENOMIC DNA]</scope>
</reference>
<keyword evidence="5" id="KW-1185">Reference proteome</keyword>
<dbReference type="EMBL" id="AAXT01000005">
    <property type="protein sequence ID" value="EDO05313.1"/>
    <property type="molecule type" value="Genomic_DNA"/>
</dbReference>
<name>A7AW85_BABBO</name>
<dbReference type="OMA" id="NTPAFWM"/>
<dbReference type="AlphaFoldDB" id="A7AW85"/>
<evidence type="ECO:0000256" key="2">
    <source>
        <dbReference type="SAM" id="Coils"/>
    </source>
</evidence>
<dbReference type="PROSITE" id="PS50194">
    <property type="entry name" value="FILAMIN_REPEAT"/>
    <property type="match status" value="1"/>
</dbReference>
<reference evidence="4 5" key="1">
    <citation type="journal article" date="2007" name="PLoS Pathog.">
        <title>Genome sequence of Babesia bovis and comparative analysis of apicomplexan hemoprotozoa.</title>
        <authorList>
            <person name="Brayton K.A."/>
            <person name="Lau A.O.T."/>
            <person name="Herndon D.R."/>
            <person name="Hannick L."/>
            <person name="Kappmeyer L.S."/>
            <person name="Berens S.J."/>
            <person name="Bidwell S.L."/>
            <person name="Brown W.C."/>
            <person name="Crabtree J."/>
            <person name="Fadrosh D."/>
            <person name="Feldblum T."/>
            <person name="Forberger H.A."/>
            <person name="Haas B.J."/>
            <person name="Howell J.M."/>
            <person name="Khouri H."/>
            <person name="Koo H."/>
            <person name="Mann D.J."/>
            <person name="Norimine J."/>
            <person name="Paulsen I.T."/>
            <person name="Radune D."/>
            <person name="Ren Q."/>
            <person name="Smith R.K. Jr."/>
            <person name="Suarez C.E."/>
            <person name="White O."/>
            <person name="Wortman J.R."/>
            <person name="Knowles D.P. Jr."/>
            <person name="McElwain T.F."/>
            <person name="Nene V.M."/>
        </authorList>
    </citation>
    <scope>NUCLEOTIDE SEQUENCE [LARGE SCALE GENOMIC DNA]</scope>
    <source>
        <strain evidence="4">T2Bo</strain>
    </source>
</reference>
<evidence type="ECO:0000313" key="5">
    <source>
        <dbReference type="Proteomes" id="UP000002173"/>
    </source>
</evidence>
<dbReference type="InParanoid" id="A7AW85"/>
<comment type="caution">
    <text evidence="4">The sequence shown here is derived from an EMBL/GenBank/DDBJ whole genome shotgun (WGS) entry which is preliminary data.</text>
</comment>
<dbReference type="InterPro" id="IPR013783">
    <property type="entry name" value="Ig-like_fold"/>
</dbReference>
<dbReference type="STRING" id="5865.A7AW85"/>
<dbReference type="eggNOG" id="ENOG502TN0H">
    <property type="taxonomic scope" value="Eukaryota"/>
</dbReference>
<dbReference type="SUPFAM" id="SSF81296">
    <property type="entry name" value="E set domains"/>
    <property type="match status" value="1"/>
</dbReference>